<sequence>MTVSLFVMWISIVLLHLSGAGLGQREQICRCLLLLLQVAGLSFELILFAGGTTNKCVPWRFVPGMLLYKYTTRAPHARQDRSGDRCGAMRDLWVRLQ</sequence>
<accession>A0A223CWX5</accession>
<dbReference type="Proteomes" id="UP000214688">
    <property type="component" value="Chromosome"/>
</dbReference>
<gene>
    <name evidence="1" type="ORF">CIG75_01805</name>
</gene>
<protein>
    <submittedName>
        <fullName evidence="1">Uncharacterized protein</fullName>
    </submittedName>
</protein>
<reference evidence="1 2" key="1">
    <citation type="journal article" date="2015" name="Int. J. Syst. Evol. Microbiol.">
        <title>Tumebacillus algifaecis sp. nov., isolated from decomposing algal scum.</title>
        <authorList>
            <person name="Wu Y.F."/>
            <person name="Zhang B."/>
            <person name="Xing P."/>
            <person name="Wu Q.L."/>
            <person name="Liu S.J."/>
        </authorList>
    </citation>
    <scope>NUCLEOTIDE SEQUENCE [LARGE SCALE GENOMIC DNA]</scope>
    <source>
        <strain evidence="1 2">THMBR28</strain>
    </source>
</reference>
<dbReference type="OrthoDB" id="9784805at2"/>
<evidence type="ECO:0000313" key="2">
    <source>
        <dbReference type="Proteomes" id="UP000214688"/>
    </source>
</evidence>
<evidence type="ECO:0000313" key="1">
    <source>
        <dbReference type="EMBL" id="ASS73830.1"/>
    </source>
</evidence>
<dbReference type="RefSeq" id="WP_094235090.1">
    <property type="nucleotide sequence ID" value="NZ_CP022657.1"/>
</dbReference>
<name>A0A223CWX5_9BACL</name>
<dbReference type="Pfam" id="PF07136">
    <property type="entry name" value="DUF1385"/>
    <property type="match status" value="1"/>
</dbReference>
<dbReference type="AlphaFoldDB" id="A0A223CWX5"/>
<proteinExistence type="predicted"/>
<dbReference type="InterPro" id="IPR010787">
    <property type="entry name" value="DUF1385"/>
</dbReference>
<organism evidence="1 2">
    <name type="scientific">Tumebacillus algifaecis</name>
    <dbReference type="NCBI Taxonomy" id="1214604"/>
    <lineage>
        <taxon>Bacteria</taxon>
        <taxon>Bacillati</taxon>
        <taxon>Bacillota</taxon>
        <taxon>Bacilli</taxon>
        <taxon>Bacillales</taxon>
        <taxon>Alicyclobacillaceae</taxon>
        <taxon>Tumebacillus</taxon>
    </lineage>
</organism>
<keyword evidence="2" id="KW-1185">Reference proteome</keyword>
<dbReference type="EMBL" id="CP022657">
    <property type="protein sequence ID" value="ASS73830.1"/>
    <property type="molecule type" value="Genomic_DNA"/>
</dbReference>
<dbReference type="KEGG" id="tab:CIG75_01805"/>